<reference evidence="1 2" key="1">
    <citation type="submission" date="2019-06" db="EMBL/GenBank/DDBJ databases">
        <title>Lysobacter alkalisoli sp. nov. isolated from saline soil.</title>
        <authorList>
            <person name="Sun J.-Q."/>
            <person name="Xu L."/>
        </authorList>
    </citation>
    <scope>NUCLEOTIDE SEQUENCE [LARGE SCALE GENOMIC DNA]</scope>
    <source>
        <strain evidence="1 2">JCM 31130</strain>
    </source>
</reference>
<organism evidence="1 2">
    <name type="scientific">Marilutibacter aestuarii</name>
    <dbReference type="NCBI Taxonomy" id="1706195"/>
    <lineage>
        <taxon>Bacteria</taxon>
        <taxon>Pseudomonadati</taxon>
        <taxon>Pseudomonadota</taxon>
        <taxon>Gammaproteobacteria</taxon>
        <taxon>Lysobacterales</taxon>
        <taxon>Lysobacteraceae</taxon>
        <taxon>Marilutibacter</taxon>
    </lineage>
</organism>
<protein>
    <submittedName>
        <fullName evidence="1">Uncharacterized protein</fullName>
    </submittedName>
</protein>
<dbReference type="AlphaFoldDB" id="A0A508AVS9"/>
<accession>A0A508AVS9</accession>
<dbReference type="EMBL" id="VICE01000015">
    <property type="protein sequence ID" value="TQD51165.1"/>
    <property type="molecule type" value="Genomic_DNA"/>
</dbReference>
<dbReference type="Proteomes" id="UP000318212">
    <property type="component" value="Unassembled WGS sequence"/>
</dbReference>
<sequence>MGEIAYQLAKEPTHSGEFIGLDLVPDDLQRPFWVWSGVGYHTHAARISVRELLTAWPEHLSLVSSWLEPLLLGHNHGGSEFAAAVLAAYERHHHKQAPVVGTCGP</sequence>
<proteinExistence type="predicted"/>
<dbReference type="RefSeq" id="WP_141517153.1">
    <property type="nucleotide sequence ID" value="NZ_VICE01000015.1"/>
</dbReference>
<keyword evidence="2" id="KW-1185">Reference proteome</keyword>
<comment type="caution">
    <text evidence="1">The sequence shown here is derived from an EMBL/GenBank/DDBJ whole genome shotgun (WGS) entry which is preliminary data.</text>
</comment>
<evidence type="ECO:0000313" key="1">
    <source>
        <dbReference type="EMBL" id="TQD51165.1"/>
    </source>
</evidence>
<name>A0A508AVS9_9GAMM</name>
<evidence type="ECO:0000313" key="2">
    <source>
        <dbReference type="Proteomes" id="UP000318212"/>
    </source>
</evidence>
<gene>
    <name evidence="1" type="ORF">FKV25_02160</name>
</gene>